<comment type="similarity">
    <text evidence="3">Belongs to the inositol monophosphatase superfamily.</text>
</comment>
<evidence type="ECO:0000256" key="5">
    <source>
        <dbReference type="ARBA" id="ARBA00022605"/>
    </source>
</evidence>
<evidence type="ECO:0000256" key="11">
    <source>
        <dbReference type="NCBIfam" id="TIGR02067"/>
    </source>
</evidence>
<dbReference type="Gene3D" id="3.40.190.80">
    <property type="match status" value="1"/>
</dbReference>
<name>A0A512N9Z2_9HYPH</name>
<evidence type="ECO:0000256" key="3">
    <source>
        <dbReference type="ARBA" id="ARBA00009759"/>
    </source>
</evidence>
<dbReference type="Proteomes" id="UP000321058">
    <property type="component" value="Unassembled WGS sequence"/>
</dbReference>
<feature type="binding site" evidence="12">
    <location>
        <position position="88"/>
    </location>
    <ligand>
        <name>Mg(2+)</name>
        <dbReference type="ChEBI" id="CHEBI:18420"/>
        <label>1</label>
        <note>catalytic</note>
    </ligand>
</feature>
<gene>
    <name evidence="13" type="ORF">RSO01_29540</name>
</gene>
<evidence type="ECO:0000256" key="8">
    <source>
        <dbReference type="ARBA" id="ARBA00022842"/>
    </source>
</evidence>
<dbReference type="NCBIfam" id="TIGR02067">
    <property type="entry name" value="his_9_HisN"/>
    <property type="match status" value="1"/>
</dbReference>
<evidence type="ECO:0000256" key="10">
    <source>
        <dbReference type="ARBA" id="ARBA00049158"/>
    </source>
</evidence>
<evidence type="ECO:0000256" key="2">
    <source>
        <dbReference type="ARBA" id="ARBA00004970"/>
    </source>
</evidence>
<keyword evidence="6 12" id="KW-0479">Metal-binding</keyword>
<feature type="binding site" evidence="12">
    <location>
        <position position="86"/>
    </location>
    <ligand>
        <name>Mg(2+)</name>
        <dbReference type="ChEBI" id="CHEBI:18420"/>
        <label>1</label>
        <note>catalytic</note>
    </ligand>
</feature>
<dbReference type="GO" id="GO:0046872">
    <property type="term" value="F:metal ion binding"/>
    <property type="evidence" value="ECO:0007669"/>
    <property type="project" value="UniProtKB-KW"/>
</dbReference>
<dbReference type="SUPFAM" id="SSF56655">
    <property type="entry name" value="Carbohydrate phosphatase"/>
    <property type="match status" value="1"/>
</dbReference>
<evidence type="ECO:0000256" key="4">
    <source>
        <dbReference type="ARBA" id="ARBA00013085"/>
    </source>
</evidence>
<dbReference type="PRINTS" id="PR00377">
    <property type="entry name" value="IMPHPHTASES"/>
</dbReference>
<dbReference type="Gene3D" id="3.30.540.10">
    <property type="entry name" value="Fructose-1,6-Bisphosphatase, subunit A, domain 1"/>
    <property type="match status" value="1"/>
</dbReference>
<dbReference type="EC" id="3.1.3.15" evidence="4 11"/>
<sequence length="272" mass="29068">MAGSVPAELVALAERLADAARPIARRYFRTAVAVDDKTDASPVTIADREAETAMRALLTEHVPQHGVFGEEHGAVRTDADYVWVLDPIDGTKAFITGLPIFGTLIALLHHGKPVLGIIDQPILGERWLGVAGERSTFNGQPIAVRACADLANAYMYSTAPIMFPGEWEKRHAALTQRVKLFRWGGDCYAYGLLASGHVDLVVENSLKLYDFAALVPVVKGAGGLITDWQGSELDMNSDGSVLAAGDPATHRAASAVLNGDDSGAPEKRRQLG</sequence>
<comment type="pathway">
    <text evidence="2">Amino-acid biosynthesis; L-histidine biosynthesis; L-histidine from 5-phospho-alpha-D-ribose 1-diphosphate: step 8/9.</text>
</comment>
<dbReference type="FunFam" id="3.30.540.10:FF:000030">
    <property type="entry name" value="Inositol monophosphatase"/>
    <property type="match status" value="1"/>
</dbReference>
<dbReference type="GO" id="GO:0000105">
    <property type="term" value="P:L-histidine biosynthetic process"/>
    <property type="evidence" value="ECO:0007669"/>
    <property type="project" value="UniProtKB-UniRule"/>
</dbReference>
<feature type="binding site" evidence="12">
    <location>
        <position position="89"/>
    </location>
    <ligand>
        <name>Mg(2+)</name>
        <dbReference type="ChEBI" id="CHEBI:18420"/>
        <label>1</label>
        <note>catalytic</note>
    </ligand>
</feature>
<dbReference type="OrthoDB" id="9785695at2"/>
<protein>
    <recommendedName>
        <fullName evidence="4 11">Histidinol-phosphatase</fullName>
        <ecNumber evidence="4 11">3.1.3.15</ecNumber>
    </recommendedName>
</protein>
<dbReference type="Pfam" id="PF00459">
    <property type="entry name" value="Inositol_P"/>
    <property type="match status" value="1"/>
</dbReference>
<comment type="catalytic activity">
    <reaction evidence="10">
        <text>L-histidinol phosphate + H2O = L-histidinol + phosphate</text>
        <dbReference type="Rhea" id="RHEA:14465"/>
        <dbReference type="ChEBI" id="CHEBI:15377"/>
        <dbReference type="ChEBI" id="CHEBI:43474"/>
        <dbReference type="ChEBI" id="CHEBI:57699"/>
        <dbReference type="ChEBI" id="CHEBI:57980"/>
        <dbReference type="EC" id="3.1.3.15"/>
    </reaction>
</comment>
<feature type="binding site" evidence="12">
    <location>
        <position position="70"/>
    </location>
    <ligand>
        <name>Mg(2+)</name>
        <dbReference type="ChEBI" id="CHEBI:18420"/>
        <label>1</label>
        <note>catalytic</note>
    </ligand>
</feature>
<dbReference type="InterPro" id="IPR020583">
    <property type="entry name" value="Inositol_monoP_metal-BS"/>
</dbReference>
<evidence type="ECO:0000313" key="14">
    <source>
        <dbReference type="Proteomes" id="UP000321058"/>
    </source>
</evidence>
<comment type="cofactor">
    <cofactor evidence="1 12">
        <name>Mg(2+)</name>
        <dbReference type="ChEBI" id="CHEBI:18420"/>
    </cofactor>
</comment>
<keyword evidence="8 12" id="KW-0460">Magnesium</keyword>
<dbReference type="PROSITE" id="PS00629">
    <property type="entry name" value="IMP_1"/>
    <property type="match status" value="1"/>
</dbReference>
<dbReference type="PANTHER" id="PTHR43200:SF6">
    <property type="entry name" value="3'(2'),5'-BISPHOSPHATE NUCLEOTIDASE"/>
    <property type="match status" value="1"/>
</dbReference>
<dbReference type="AlphaFoldDB" id="A0A512N9Z2"/>
<dbReference type="CDD" id="cd01641">
    <property type="entry name" value="Bacterial_IMPase_like_1"/>
    <property type="match status" value="1"/>
</dbReference>
<evidence type="ECO:0000256" key="12">
    <source>
        <dbReference type="PIRSR" id="PIRSR600760-2"/>
    </source>
</evidence>
<dbReference type="InterPro" id="IPR011809">
    <property type="entry name" value="His_9_proposed"/>
</dbReference>
<evidence type="ECO:0000256" key="7">
    <source>
        <dbReference type="ARBA" id="ARBA00022801"/>
    </source>
</evidence>
<keyword evidence="5" id="KW-0028">Amino-acid biosynthesis</keyword>
<dbReference type="InterPro" id="IPR051090">
    <property type="entry name" value="Inositol_monoP_superfamily"/>
</dbReference>
<evidence type="ECO:0000313" key="13">
    <source>
        <dbReference type="EMBL" id="GEP55788.1"/>
    </source>
</evidence>
<evidence type="ECO:0000256" key="9">
    <source>
        <dbReference type="ARBA" id="ARBA00023102"/>
    </source>
</evidence>
<keyword evidence="9" id="KW-0368">Histidine biosynthesis</keyword>
<feature type="binding site" evidence="12">
    <location>
        <position position="210"/>
    </location>
    <ligand>
        <name>Mg(2+)</name>
        <dbReference type="ChEBI" id="CHEBI:18420"/>
        <label>1</label>
        <note>catalytic</note>
    </ligand>
</feature>
<accession>A0A512N9Z2</accession>
<comment type="caution">
    <text evidence="13">The sequence shown here is derived from an EMBL/GenBank/DDBJ whole genome shotgun (WGS) entry which is preliminary data.</text>
</comment>
<organism evidence="13 14">
    <name type="scientific">Reyranella soli</name>
    <dbReference type="NCBI Taxonomy" id="1230389"/>
    <lineage>
        <taxon>Bacteria</taxon>
        <taxon>Pseudomonadati</taxon>
        <taxon>Pseudomonadota</taxon>
        <taxon>Alphaproteobacteria</taxon>
        <taxon>Hyphomicrobiales</taxon>
        <taxon>Reyranellaceae</taxon>
        <taxon>Reyranella</taxon>
    </lineage>
</organism>
<evidence type="ECO:0000256" key="6">
    <source>
        <dbReference type="ARBA" id="ARBA00022723"/>
    </source>
</evidence>
<keyword evidence="14" id="KW-1185">Reference proteome</keyword>
<proteinExistence type="inferred from homology"/>
<dbReference type="UniPathway" id="UPA00031">
    <property type="reaction ID" value="UER00013"/>
</dbReference>
<dbReference type="PANTHER" id="PTHR43200">
    <property type="entry name" value="PHOSPHATASE"/>
    <property type="match status" value="1"/>
</dbReference>
<dbReference type="RefSeq" id="WP_147149863.1">
    <property type="nucleotide sequence ID" value="NZ_BKAJ01000045.1"/>
</dbReference>
<dbReference type="InterPro" id="IPR000760">
    <property type="entry name" value="Inositol_monophosphatase-like"/>
</dbReference>
<dbReference type="GO" id="GO:0004401">
    <property type="term" value="F:histidinol-phosphatase activity"/>
    <property type="evidence" value="ECO:0007669"/>
    <property type="project" value="UniProtKB-UniRule"/>
</dbReference>
<keyword evidence="7" id="KW-0378">Hydrolase</keyword>
<dbReference type="EMBL" id="BKAJ01000045">
    <property type="protein sequence ID" value="GEP55788.1"/>
    <property type="molecule type" value="Genomic_DNA"/>
</dbReference>
<reference evidence="13 14" key="1">
    <citation type="submission" date="2019-07" db="EMBL/GenBank/DDBJ databases">
        <title>Whole genome shotgun sequence of Reyranella soli NBRC 108950.</title>
        <authorList>
            <person name="Hosoyama A."/>
            <person name="Uohara A."/>
            <person name="Ohji S."/>
            <person name="Ichikawa N."/>
        </authorList>
    </citation>
    <scope>NUCLEOTIDE SEQUENCE [LARGE SCALE GENOMIC DNA]</scope>
    <source>
        <strain evidence="13 14">NBRC 108950</strain>
    </source>
</reference>
<evidence type="ECO:0000256" key="1">
    <source>
        <dbReference type="ARBA" id="ARBA00001946"/>
    </source>
</evidence>